<evidence type="ECO:0000313" key="1">
    <source>
        <dbReference type="EMBL" id="KWU58957.1"/>
    </source>
</evidence>
<proteinExistence type="predicted"/>
<comment type="caution">
    <text evidence="1">The sequence shown here is derived from an EMBL/GenBank/DDBJ whole genome shotgun (WGS) entry which is preliminary data.</text>
</comment>
<protein>
    <submittedName>
        <fullName evidence="1">Uncharacterized protein</fullName>
    </submittedName>
</protein>
<organism evidence="1 2">
    <name type="scientific">Bacillus mycoides</name>
    <dbReference type="NCBI Taxonomy" id="1405"/>
    <lineage>
        <taxon>Bacteria</taxon>
        <taxon>Bacillati</taxon>
        <taxon>Bacillota</taxon>
        <taxon>Bacilli</taxon>
        <taxon>Bacillales</taxon>
        <taxon>Bacillaceae</taxon>
        <taxon>Bacillus</taxon>
        <taxon>Bacillus cereus group</taxon>
    </lineage>
</organism>
<gene>
    <name evidence="1" type="ORF">AWW70_19170</name>
</gene>
<dbReference type="EMBL" id="LRPH01000070">
    <property type="protein sequence ID" value="KWU58957.1"/>
    <property type="molecule type" value="Genomic_DNA"/>
</dbReference>
<name>A0A109G2C3_BACMY</name>
<dbReference type="Pfam" id="PF15956">
    <property type="entry name" value="DUF4760"/>
    <property type="match status" value="1"/>
</dbReference>
<evidence type="ECO:0000313" key="2">
    <source>
        <dbReference type="Proteomes" id="UP000065797"/>
    </source>
</evidence>
<dbReference type="AlphaFoldDB" id="A0A109G2C3"/>
<sequence>MDFGKSIYEFFKDIQVFAATIPPTIAVVFAYQQLKQMKLADINKDRKVAVDNSINYVDRFSKTVLPHYQEYKALVKDGHIKTIDIPSIGFKNFDPVKIEDLEVKEKTEVYKSLNEVDIIAAAVLHGQVDKDICKDLFGTLYCEAVEVYYDLICYARKENKQHFKMTVELYKEWRSAFANVQSPVNQATENSLLNKISK</sequence>
<reference evidence="1 2" key="1">
    <citation type="submission" date="2016-01" db="EMBL/GenBank/DDBJ databases">
        <authorList>
            <person name="McClelland M."/>
            <person name="Jain A."/>
            <person name="Saraogi P."/>
            <person name="Mendelson R."/>
            <person name="Westerman R."/>
            <person name="SanMiguel P."/>
            <person name="Csonka L."/>
        </authorList>
    </citation>
    <scope>NUCLEOTIDE SEQUENCE [LARGE SCALE GENOMIC DNA]</scope>
    <source>
        <strain evidence="1 2">PE8-15</strain>
    </source>
</reference>
<dbReference type="InterPro" id="IPR031876">
    <property type="entry name" value="DUF4760"/>
</dbReference>
<accession>A0A109G2C3</accession>
<dbReference type="Proteomes" id="UP000065797">
    <property type="component" value="Unassembled WGS sequence"/>
</dbReference>
<dbReference type="RefSeq" id="WP_060750982.1">
    <property type="nucleotide sequence ID" value="NZ_LRPH01000070.1"/>
</dbReference>